<dbReference type="SMART" id="SM00112">
    <property type="entry name" value="CA"/>
    <property type="match status" value="2"/>
</dbReference>
<dbReference type="InterPro" id="IPR015919">
    <property type="entry name" value="Cadherin-like_sf"/>
</dbReference>
<comment type="caution">
    <text evidence="6">The sequence shown here is derived from an EMBL/GenBank/DDBJ whole genome shotgun (WGS) entry which is preliminary data.</text>
</comment>
<dbReference type="EMBL" id="BBJS01000001">
    <property type="protein sequence ID" value="GAN11986.1"/>
    <property type="molecule type" value="Genomic_DNA"/>
</dbReference>
<accession>A0A0C9MMH2</accession>
<dbReference type="Pfam" id="PF00353">
    <property type="entry name" value="HemolysinCabind"/>
    <property type="match status" value="2"/>
</dbReference>
<dbReference type="GO" id="GO:0007154">
    <property type="term" value="P:cell communication"/>
    <property type="evidence" value="ECO:0007669"/>
    <property type="project" value="InterPro"/>
</dbReference>
<dbReference type="SUPFAM" id="SSF49313">
    <property type="entry name" value="Cadherin-like"/>
    <property type="match status" value="2"/>
</dbReference>
<proteinExistence type="predicted"/>
<dbReference type="Pfam" id="PF00028">
    <property type="entry name" value="Cadherin"/>
    <property type="match status" value="2"/>
</dbReference>
<reference evidence="6 7" key="1">
    <citation type="submission" date="2014-08" db="EMBL/GenBank/DDBJ databases">
        <title>Whole genome shotgun sequence of Sphingomonas paucimobilis NBRC 13935.</title>
        <authorList>
            <person name="Hosoyama A."/>
            <person name="Hashimoto M."/>
            <person name="Hosoyama Y."/>
            <person name="Noguchi M."/>
            <person name="Uohara A."/>
            <person name="Ohji S."/>
            <person name="Katano-Makiyama Y."/>
            <person name="Ichikawa N."/>
            <person name="Kimura A."/>
            <person name="Yamazoe A."/>
            <person name="Fujita N."/>
        </authorList>
    </citation>
    <scope>NUCLEOTIDE SEQUENCE [LARGE SCALE GENOMIC DNA]</scope>
    <source>
        <strain evidence="6 7">NBRC 13935</strain>
    </source>
</reference>
<dbReference type="CDD" id="cd11304">
    <property type="entry name" value="Cadherin_repeat"/>
    <property type="match status" value="2"/>
</dbReference>
<dbReference type="Gene3D" id="2.150.10.10">
    <property type="entry name" value="Serralysin-like metalloprotease, C-terminal"/>
    <property type="match status" value="2"/>
</dbReference>
<dbReference type="PROSITE" id="PS00330">
    <property type="entry name" value="HEMOLYSIN_CALCIUM"/>
    <property type="match status" value="3"/>
</dbReference>
<dbReference type="PROSITE" id="PS50268">
    <property type="entry name" value="CADHERIN_2"/>
    <property type="match status" value="2"/>
</dbReference>
<name>A0A0C9MMH2_SPHPI</name>
<evidence type="ECO:0000259" key="5">
    <source>
        <dbReference type="PROSITE" id="PS51841"/>
    </source>
</evidence>
<feature type="domain" description="Cadherin" evidence="4">
    <location>
        <begin position="1257"/>
        <end position="1347"/>
    </location>
</feature>
<dbReference type="InterPro" id="IPR038081">
    <property type="entry name" value="CalX-like_sf"/>
</dbReference>
<dbReference type="PANTHER" id="PTHR42834">
    <property type="entry name" value="ENDONUCLEASE/EXONUCLEASE/PHOSPHATASE FAMILY PROTEIN (AFU_ORTHOLOGUE AFUA_3G09210)"/>
    <property type="match status" value="1"/>
</dbReference>
<evidence type="ECO:0000256" key="2">
    <source>
        <dbReference type="ARBA" id="ARBA00022737"/>
    </source>
</evidence>
<evidence type="ECO:0000313" key="6">
    <source>
        <dbReference type="EMBL" id="GAN11986.1"/>
    </source>
</evidence>
<dbReference type="InterPro" id="IPR001322">
    <property type="entry name" value="Lamin_tail_dom"/>
</dbReference>
<dbReference type="Pfam" id="PF17963">
    <property type="entry name" value="Big_9"/>
    <property type="match status" value="1"/>
</dbReference>
<dbReference type="Gene3D" id="2.60.40.2030">
    <property type="match status" value="2"/>
</dbReference>
<dbReference type="CDD" id="cd04486">
    <property type="entry name" value="YhcR_OBF_like"/>
    <property type="match status" value="1"/>
</dbReference>
<feature type="domain" description="Cadherin" evidence="4">
    <location>
        <begin position="1161"/>
        <end position="1250"/>
    </location>
</feature>
<dbReference type="NCBIfam" id="TIGR01965">
    <property type="entry name" value="VCBS_repeat"/>
    <property type="match status" value="1"/>
</dbReference>
<dbReference type="GO" id="GO:0016020">
    <property type="term" value="C:membrane"/>
    <property type="evidence" value="ECO:0007669"/>
    <property type="project" value="InterPro"/>
</dbReference>
<dbReference type="SUPFAM" id="SSF51120">
    <property type="entry name" value="beta-Roll"/>
    <property type="match status" value="1"/>
</dbReference>
<dbReference type="Proteomes" id="UP000032025">
    <property type="component" value="Unassembled WGS sequence"/>
</dbReference>
<dbReference type="PRINTS" id="PR00205">
    <property type="entry name" value="CADHERIN"/>
</dbReference>
<dbReference type="InterPro" id="IPR018511">
    <property type="entry name" value="Hemolysin-typ_Ca-bd_CS"/>
</dbReference>
<sequence length="1650" mass="168950">MGGVRMPTSVFINEFHYDNAGADTGEFVEVAGTAGTDLTGWKIVLYNGNPAQRSAYSTVALTGTIADQGHGMGTVKVAYPTNGIQNGGSGAAGEPDGLALVDAAGNVVQFLSYEGSFVAADGPAKGMTSVNIGVYEDGTQNGTALGLVGTGTTAEDFHWALINTATAGATNTGQTFGSAAPTPTPGTLAIADATIAEGDSGTRDIVFTVTRSDGTAGEVSATWTLNLGNGTAMADESDFATGLVRTGTVTFAAGATTAEIRLPVLGDTVFEANETFSVTLTDPQGGATLTRAVATGTITNDDAAPPVPPANVFINEIHYDNSGADVGEAIEIAGAAGTDLSGYKLVLYNGTNTPDAAPVYATTNLSGTIDDEGNGFGAVAFRYPVNGIQNGPADGVALIAPDGTVVQFLSYGGTITAATGAAAAGMTSTDIGVAESPAPGIGFSLQLKGAGSSAGDFTWTAPSTDSFGSVNAGQSFLSATGTGHLRIDDARVVEGDSGTTSLIFTVRRAGGTANAATVDYVVHLDGTANAADLAASAQLAGTLRFAAGETSKQIVVPVVGDTMGEGNETLSVMLGTTSGDVVIDRGTATGTIVNDDPIALAIGQIQGEGHSSAYINQTVATNGVVTAVDSNGFYLQSAVGDGNARTSDAIFVFTSTKPTVLVGDEATVRGTVSEFAGDAKSLTVTQIVTPTITVASHGNALPDAVLIGTDGILPPTQVIDDDRLTSYDPAHDGIDFWESLEGMRVTIDAPQAVSNTNQYGETDVVASHGVGATGINDRGGITIAPNADGTIDYNPEKIQIDDDSAIFAGFKPGYTIGDQLSSVTGIVNYSFGNYEVLVTDAVTVTKDVTLAREVTQLQGDANHLSIATYNLENLDPSDNKFDVLASNIVYNLRAPDILAVQEIQDADGAGTGSDLSGTVTAQGLIDSIYAQSGLRYAYIEVAPTTANSTGGEPNGNIRNGFFYNVDRVSYVEGSAALITGSAYNNSRNPLVAQFEFAGQKVTAIDVHFTSRGGSDPLWGNNQPPADAGDAARTAQAAGVKAYIQEHLADDPSFNVAVLGDWNGFYFEEAQTQLTDPAKGGVLTNLNTLLSPEERYSYLFGGNAQQIDNILVTGGLVTNAQYDSVHLNSQFGEDRATDHDPQLALLMLGMAPRDLVLSQAAVDENLAAGAIVGRLSATDTANDMLTYALVDDAQGLFVVDATTGVVTTTAPLDHEASSSYALIAKVTDSGGLSMQQTFTIAVGDVNEAPFALALTSDTIAENLAAGAVVGTLAASDPEGDVLAYSLIDDAQGLFAIDAATGVVTTTAALDYEAVKSYQIVARATDIGGLHTDYGFTISVNDVNEAPVATADAVAVDEDATTANLWSTLLGNDRDPDAGQALSIVKVDTSGTLGSVIFDAATQTLKYVADHDAFDALATGASQIDRFTYTVSDGHGLTSTASVAVTVTGIADGVVRTGSIFADTLTGTAGEDRLSGGFGHDTLYGLGGHDQLNGGFGDDRLFGGDGNDVLFGGLGRDVLDGGAGNDVLFGGLGNDILTGGAGADVFHFGRLDGSDTITDFDTARDALVLDDGIRLAHSRVQDVNRDGVKDLVLSFTQATSVTLLGVNDVKSVKFSGPDHWSDRQPGFDGLLDDIGDFLAYPQPGFVDLGYGF</sequence>
<evidence type="ECO:0000313" key="7">
    <source>
        <dbReference type="Proteomes" id="UP000032025"/>
    </source>
</evidence>
<dbReference type="InterPro" id="IPR003644">
    <property type="entry name" value="Calx_beta"/>
</dbReference>
<evidence type="ECO:0000256" key="3">
    <source>
        <dbReference type="ARBA" id="ARBA00022837"/>
    </source>
</evidence>
<gene>
    <name evidence="6" type="ORF">SP6_01_00660</name>
</gene>
<dbReference type="InterPro" id="IPR002126">
    <property type="entry name" value="Cadherin-like_dom"/>
</dbReference>
<dbReference type="PANTHER" id="PTHR42834:SF1">
    <property type="entry name" value="ENDONUCLEASE_EXONUCLEASE_PHOSPHATASE FAMILY PROTEIN (AFU_ORTHOLOGUE AFUA_3G09210)"/>
    <property type="match status" value="1"/>
</dbReference>
<dbReference type="SUPFAM" id="SSF56219">
    <property type="entry name" value="DNase I-like"/>
    <property type="match status" value="1"/>
</dbReference>
<keyword evidence="7" id="KW-1185">Reference proteome</keyword>
<dbReference type="SMART" id="SM00237">
    <property type="entry name" value="Calx_beta"/>
    <property type="match status" value="2"/>
</dbReference>
<feature type="domain" description="LTD" evidence="5">
    <location>
        <begin position="1"/>
        <end position="115"/>
    </location>
</feature>
<dbReference type="InterPro" id="IPR036691">
    <property type="entry name" value="Endo/exonu/phosph_ase_sf"/>
</dbReference>
<evidence type="ECO:0000256" key="1">
    <source>
        <dbReference type="ARBA" id="ARBA00022729"/>
    </source>
</evidence>
<keyword evidence="1" id="KW-0732">Signal</keyword>
<dbReference type="Gene3D" id="3.60.10.10">
    <property type="entry name" value="Endonuclease/exonuclease/phosphatase"/>
    <property type="match status" value="1"/>
</dbReference>
<dbReference type="PRINTS" id="PR00313">
    <property type="entry name" value="CABNDNGRPT"/>
</dbReference>
<organism evidence="6 7">
    <name type="scientific">Sphingomonas paucimobilis NBRC 13935</name>
    <dbReference type="NCBI Taxonomy" id="1219050"/>
    <lineage>
        <taxon>Bacteria</taxon>
        <taxon>Pseudomonadati</taxon>
        <taxon>Pseudomonadota</taxon>
        <taxon>Alphaproteobacteria</taxon>
        <taxon>Sphingomonadales</taxon>
        <taxon>Sphingomonadaceae</taxon>
        <taxon>Sphingomonas</taxon>
    </lineage>
</organism>
<dbReference type="InterPro" id="IPR011049">
    <property type="entry name" value="Serralysin-like_metalloprot_C"/>
</dbReference>
<protein>
    <submittedName>
        <fullName evidence="6">DNA, contig: SP601</fullName>
    </submittedName>
</protein>
<dbReference type="GO" id="GO:0005509">
    <property type="term" value="F:calcium ion binding"/>
    <property type="evidence" value="ECO:0007669"/>
    <property type="project" value="InterPro"/>
</dbReference>
<dbReference type="InterPro" id="IPR010221">
    <property type="entry name" value="VCBS_dom"/>
</dbReference>
<dbReference type="GO" id="GO:0007156">
    <property type="term" value="P:homophilic cell adhesion via plasma membrane adhesion molecules"/>
    <property type="evidence" value="ECO:0007669"/>
    <property type="project" value="InterPro"/>
</dbReference>
<keyword evidence="3" id="KW-0106">Calcium</keyword>
<dbReference type="Gene3D" id="2.60.40.60">
    <property type="entry name" value="Cadherins"/>
    <property type="match status" value="2"/>
</dbReference>
<dbReference type="Pfam" id="PF03160">
    <property type="entry name" value="Calx-beta"/>
    <property type="match status" value="2"/>
</dbReference>
<dbReference type="InterPro" id="IPR001343">
    <property type="entry name" value="Hemolysn_Ca-bd"/>
</dbReference>
<evidence type="ECO:0000259" key="4">
    <source>
        <dbReference type="PROSITE" id="PS50268"/>
    </source>
</evidence>
<dbReference type="SUPFAM" id="SSF141072">
    <property type="entry name" value="CalX-like"/>
    <property type="match status" value="2"/>
</dbReference>
<dbReference type="PROSITE" id="PS51841">
    <property type="entry name" value="LTD"/>
    <property type="match status" value="1"/>
</dbReference>
<keyword evidence="2" id="KW-0677">Repeat</keyword>